<evidence type="ECO:0000256" key="1">
    <source>
        <dbReference type="SAM" id="MobiDB-lite"/>
    </source>
</evidence>
<dbReference type="AlphaFoldDB" id="A0A3M9MEG0"/>
<proteinExistence type="predicted"/>
<name>A0A3M9MEG0_9MICO</name>
<feature type="region of interest" description="Disordered" evidence="1">
    <location>
        <begin position="191"/>
        <end position="256"/>
    </location>
</feature>
<sequence length="283" mass="29114">MVDGTTLVEIKHLTFTATDGTNGEHLSGTIDGNCVQLSDRAKQCSEQALNDAVGPFGDVIDAPGVVTTKDAAGWHVDPEQTLLQSLRISTAKLSDNQFNRTVGAYFHVLQVAQNLTPDATLSGNSVTVKLRADSTAVVGLQVKAGQKVTLMAKTARDDDVVGMTVATPDGWADDGSFGSFAYAGSYEDSGEGYGGVPTDATAYPSGYPTDDAPSGSATGLGSGSSTDFPTDFSTDGSEDYSALSGPDMDDDGMQTVTFTPKKSGTAKIIVLGTAGASVTISRS</sequence>
<feature type="compositionally biased region" description="Low complexity" evidence="1">
    <location>
        <begin position="214"/>
        <end position="226"/>
    </location>
</feature>
<reference evidence="2 3" key="1">
    <citation type="submission" date="2018-11" db="EMBL/GenBank/DDBJ databases">
        <title>Draft genome of Simplicispira Flexivirga sp. BO-16.</title>
        <authorList>
            <person name="Im W.T."/>
        </authorList>
    </citation>
    <scope>NUCLEOTIDE SEQUENCE [LARGE SCALE GENOMIC DNA]</scope>
    <source>
        <strain evidence="2 3">BO-16</strain>
    </source>
</reference>
<evidence type="ECO:0000313" key="2">
    <source>
        <dbReference type="EMBL" id="RNI23939.1"/>
    </source>
</evidence>
<gene>
    <name evidence="2" type="ORF">EFY87_06650</name>
</gene>
<keyword evidence="3" id="KW-1185">Reference proteome</keyword>
<accession>A0A3M9MEG0</accession>
<dbReference type="EMBL" id="RJJQ01000004">
    <property type="protein sequence ID" value="RNI23939.1"/>
    <property type="molecule type" value="Genomic_DNA"/>
</dbReference>
<organism evidence="2 3">
    <name type="scientific">Flexivirga caeni</name>
    <dbReference type="NCBI Taxonomy" id="2294115"/>
    <lineage>
        <taxon>Bacteria</taxon>
        <taxon>Bacillati</taxon>
        <taxon>Actinomycetota</taxon>
        <taxon>Actinomycetes</taxon>
        <taxon>Micrococcales</taxon>
        <taxon>Dermacoccaceae</taxon>
        <taxon>Flexivirga</taxon>
    </lineage>
</organism>
<dbReference type="RefSeq" id="WP_123270678.1">
    <property type="nucleotide sequence ID" value="NZ_RJJQ01000004.1"/>
</dbReference>
<protein>
    <submittedName>
        <fullName evidence="2">Uncharacterized protein</fullName>
    </submittedName>
</protein>
<dbReference type="Proteomes" id="UP000271678">
    <property type="component" value="Unassembled WGS sequence"/>
</dbReference>
<evidence type="ECO:0000313" key="3">
    <source>
        <dbReference type="Proteomes" id="UP000271678"/>
    </source>
</evidence>
<comment type="caution">
    <text evidence="2">The sequence shown here is derived from an EMBL/GenBank/DDBJ whole genome shotgun (WGS) entry which is preliminary data.</text>
</comment>